<protein>
    <submittedName>
        <fullName evidence="1">Uncharacterized protein MANES_06G101300</fullName>
    </submittedName>
</protein>
<reference evidence="1" key="1">
    <citation type="submission" date="2018-02" db="EMBL/GenBank/DDBJ databases">
        <title>Rhizophora mucronata_Transcriptome.</title>
        <authorList>
            <person name="Meera S.P."/>
            <person name="Sreeshan A."/>
            <person name="Augustine A."/>
        </authorList>
    </citation>
    <scope>NUCLEOTIDE SEQUENCE</scope>
    <source>
        <tissue evidence="1">Leaf</tissue>
    </source>
</reference>
<name>A0A2P2LST7_RHIMU</name>
<organism evidence="1">
    <name type="scientific">Rhizophora mucronata</name>
    <name type="common">Asiatic mangrove</name>
    <dbReference type="NCBI Taxonomy" id="61149"/>
    <lineage>
        <taxon>Eukaryota</taxon>
        <taxon>Viridiplantae</taxon>
        <taxon>Streptophyta</taxon>
        <taxon>Embryophyta</taxon>
        <taxon>Tracheophyta</taxon>
        <taxon>Spermatophyta</taxon>
        <taxon>Magnoliopsida</taxon>
        <taxon>eudicotyledons</taxon>
        <taxon>Gunneridae</taxon>
        <taxon>Pentapetalae</taxon>
        <taxon>rosids</taxon>
        <taxon>fabids</taxon>
        <taxon>Malpighiales</taxon>
        <taxon>Rhizophoraceae</taxon>
        <taxon>Rhizophora</taxon>
    </lineage>
</organism>
<sequence>MHGPYSFHRHGRTSLELSLAFVSSWPPSEDQAETLTMIGHRNLTRTRAISTETIPQSSKPARSYVS</sequence>
<accession>A0A2P2LST7</accession>
<proteinExistence type="predicted"/>
<dbReference type="AlphaFoldDB" id="A0A2P2LST7"/>
<dbReference type="EMBL" id="GGEC01040551">
    <property type="protein sequence ID" value="MBX21035.1"/>
    <property type="molecule type" value="Transcribed_RNA"/>
</dbReference>
<evidence type="ECO:0000313" key="1">
    <source>
        <dbReference type="EMBL" id="MBX21035.1"/>
    </source>
</evidence>